<dbReference type="InterPro" id="IPR046834">
    <property type="entry name" value="ABC_ATPase_C"/>
</dbReference>
<proteinExistence type="predicted"/>
<feature type="domain" description="MRB1590-like C-terminal" evidence="3">
    <location>
        <begin position="455"/>
        <end position="548"/>
    </location>
</feature>
<gene>
    <name evidence="4" type="ORF">GP475_10050</name>
</gene>
<evidence type="ECO:0008006" key="6">
    <source>
        <dbReference type="Google" id="ProtNLM"/>
    </source>
</evidence>
<dbReference type="InterPro" id="IPR019195">
    <property type="entry name" value="ABC_ATPase_put"/>
</dbReference>
<accession>A0A7H0SQV6</accession>
<dbReference type="InterPro" id="IPR046833">
    <property type="entry name" value="ABC_N"/>
</dbReference>
<dbReference type="Pfam" id="PF20446">
    <property type="entry name" value="ABC_N"/>
    <property type="match status" value="1"/>
</dbReference>
<sequence length="549" mass="59516">MLSSRLKALDKKSYGAYKSLKGSHDLGSGLKLHLDRIQSDPFASPSLARVEVPLAWVQPDKGQWAAEDLSCPAFADFLLRRLNRALPQQGSKDHGSISIDSPGQQILRRAAVQLSPQRPIVVCLEIALPASGRRIRGLAAADLMTSSLPYALRRALNLDSAAITQLHQVLVLYRDQVALREYLDEHKLVSFIADGSVLPRESGNSDLPASHAQEFISPESLRHHVCLPSGKNISGMGIPEGITLIVGGGYHGKSTLLHAIERGIYHHIAGDGREYVVTREDAVSLRAEEGRSISRVDISPFIGALPSGTDTRSFSTTNASGSTSQAAALIEALEAGAGAFLIDEDTSATNFMLRDDRMGQLVPQAKEPITPLIRRVRALYRDLGVSTIMVAGGSGAFIDVADQVICLDAYLPQDISERARSLSQPIPEQPEFPAPRKRRAHIKRHIGKGKAKPPRAHGVHALRDGRNDLDLSALQQLVDSSQTASIAALLARVEREDNDRTALVDQISALSDAHPGEFSSHRGHPGRLAEVRVLEIMAALNRHRGLRAH</sequence>
<dbReference type="EMBL" id="CP046884">
    <property type="protein sequence ID" value="QNQ90931.1"/>
    <property type="molecule type" value="Genomic_DNA"/>
</dbReference>
<dbReference type="SUPFAM" id="SSF52540">
    <property type="entry name" value="P-loop containing nucleoside triphosphate hydrolases"/>
    <property type="match status" value="1"/>
</dbReference>
<dbReference type="InterPro" id="IPR027417">
    <property type="entry name" value="P-loop_NTPase"/>
</dbReference>
<dbReference type="InterPro" id="IPR049069">
    <property type="entry name" value="MRB1590-like_C"/>
</dbReference>
<dbReference type="PANTHER" id="PTHR38149:SF1">
    <property type="entry name" value="ATPASE"/>
    <property type="match status" value="1"/>
</dbReference>
<dbReference type="Pfam" id="PF21117">
    <property type="entry name" value="MRB1590_C"/>
    <property type="match status" value="1"/>
</dbReference>
<dbReference type="PANTHER" id="PTHR38149">
    <property type="entry name" value="ATPASE"/>
    <property type="match status" value="1"/>
</dbReference>
<protein>
    <recommendedName>
        <fullName evidence="6">ATPase</fullName>
    </recommendedName>
</protein>
<evidence type="ECO:0000313" key="4">
    <source>
        <dbReference type="EMBL" id="QNQ90931.1"/>
    </source>
</evidence>
<dbReference type="Pfam" id="PF09818">
    <property type="entry name" value="ABC_ATPase"/>
    <property type="match status" value="1"/>
</dbReference>
<dbReference type="KEGG" id="cpoy:GP475_10050"/>
<dbReference type="Proteomes" id="UP000516320">
    <property type="component" value="Chromosome"/>
</dbReference>
<reference evidence="4 5" key="1">
    <citation type="submission" date="2019-12" db="EMBL/GenBank/DDBJ databases">
        <title>Corynebacterium sp. nov., isolated from feces of the Anser Albifrons in China.</title>
        <authorList>
            <person name="Liu Q."/>
        </authorList>
    </citation>
    <scope>NUCLEOTIDE SEQUENCE [LARGE SCALE GENOMIC DNA]</scope>
    <source>
        <strain evidence="4 5">4H37-19</strain>
    </source>
</reference>
<evidence type="ECO:0000259" key="2">
    <source>
        <dbReference type="Pfam" id="PF20446"/>
    </source>
</evidence>
<feature type="domain" description="ATPase of the ABC class N-terminal" evidence="2">
    <location>
        <begin position="2"/>
        <end position="157"/>
    </location>
</feature>
<organism evidence="4 5">
    <name type="scientific">Corynebacterium poyangense</name>
    <dbReference type="NCBI Taxonomy" id="2684405"/>
    <lineage>
        <taxon>Bacteria</taxon>
        <taxon>Bacillati</taxon>
        <taxon>Actinomycetota</taxon>
        <taxon>Actinomycetes</taxon>
        <taxon>Mycobacteriales</taxon>
        <taxon>Corynebacteriaceae</taxon>
        <taxon>Corynebacterium</taxon>
    </lineage>
</organism>
<evidence type="ECO:0000313" key="5">
    <source>
        <dbReference type="Proteomes" id="UP000516320"/>
    </source>
</evidence>
<dbReference type="RefSeq" id="WP_187974240.1">
    <property type="nucleotide sequence ID" value="NZ_CP046884.1"/>
</dbReference>
<evidence type="ECO:0000259" key="3">
    <source>
        <dbReference type="Pfam" id="PF21117"/>
    </source>
</evidence>
<keyword evidence="5" id="KW-1185">Reference proteome</keyword>
<dbReference type="AlphaFoldDB" id="A0A7H0SQV6"/>
<name>A0A7H0SQV6_9CORY</name>
<evidence type="ECO:0000259" key="1">
    <source>
        <dbReference type="Pfam" id="PF09818"/>
    </source>
</evidence>
<feature type="domain" description="ATPase of the ABC class C-terminal" evidence="1">
    <location>
        <begin position="165"/>
        <end position="431"/>
    </location>
</feature>